<name>X6NEI0_RETFI</name>
<evidence type="ECO:0000256" key="2">
    <source>
        <dbReference type="SAM" id="MobiDB-lite"/>
    </source>
</evidence>
<feature type="coiled-coil region" evidence="1">
    <location>
        <begin position="30"/>
        <end position="110"/>
    </location>
</feature>
<keyword evidence="5" id="KW-1185">Reference proteome</keyword>
<dbReference type="InterPro" id="IPR001660">
    <property type="entry name" value="SAM"/>
</dbReference>
<keyword evidence="1" id="KW-0175">Coiled coil</keyword>
<dbReference type="SUPFAM" id="SSF47769">
    <property type="entry name" value="SAM/Pointed domain"/>
    <property type="match status" value="1"/>
</dbReference>
<evidence type="ECO:0000256" key="1">
    <source>
        <dbReference type="SAM" id="Coils"/>
    </source>
</evidence>
<dbReference type="Gene3D" id="1.10.150.50">
    <property type="entry name" value="Transcription Factor, Ets-1"/>
    <property type="match status" value="1"/>
</dbReference>
<evidence type="ECO:0000259" key="3">
    <source>
        <dbReference type="Pfam" id="PF07647"/>
    </source>
</evidence>
<gene>
    <name evidence="4" type="ORF">RFI_12857</name>
</gene>
<dbReference type="AlphaFoldDB" id="X6NEI0"/>
<feature type="domain" description="SAM" evidence="3">
    <location>
        <begin position="176"/>
        <end position="234"/>
    </location>
</feature>
<evidence type="ECO:0000313" key="4">
    <source>
        <dbReference type="EMBL" id="ETO24298.1"/>
    </source>
</evidence>
<reference evidence="4 5" key="1">
    <citation type="journal article" date="2013" name="Curr. Biol.">
        <title>The Genome of the Foraminiferan Reticulomyxa filosa.</title>
        <authorList>
            <person name="Glockner G."/>
            <person name="Hulsmann N."/>
            <person name="Schleicher M."/>
            <person name="Noegel A.A."/>
            <person name="Eichinger L."/>
            <person name="Gallinger C."/>
            <person name="Pawlowski J."/>
            <person name="Sierra R."/>
            <person name="Euteneuer U."/>
            <person name="Pillet L."/>
            <person name="Moustafa A."/>
            <person name="Platzer M."/>
            <person name="Groth M."/>
            <person name="Szafranski K."/>
            <person name="Schliwa M."/>
        </authorList>
    </citation>
    <scope>NUCLEOTIDE SEQUENCE [LARGE SCALE GENOMIC DNA]</scope>
</reference>
<protein>
    <recommendedName>
        <fullName evidence="3">SAM domain-containing protein</fullName>
    </recommendedName>
</protein>
<dbReference type="OrthoDB" id="202764at2759"/>
<evidence type="ECO:0000313" key="5">
    <source>
        <dbReference type="Proteomes" id="UP000023152"/>
    </source>
</evidence>
<feature type="compositionally biased region" description="Low complexity" evidence="2">
    <location>
        <begin position="17"/>
        <end position="30"/>
    </location>
</feature>
<accession>X6NEI0</accession>
<sequence>MWELLQPNNAESKENDPASSKPASSAKGAKNFLSNKITALRMERDEIKQQMDALQLQFKDANSAHEANVDEMKTKITDLQQRNTQLTQELESAQTRLKQLNTDNEELKNALASRPAVAAKEAEKPNAEEEQKQAHLDDDFDVNEIVQKVKNMADQDPQFASPVSFFVFVFLLGENEVCFWLYQMQVEMYIPRFLKMGIDGNILIGDVNEKWLKEDLGIAKLHITKILRELERLRAHTNKSSNVAISNTSEQQAVQVLELTKQLKEERELTQAYETEIAQLKAELENNDPLTVRLIAHNFFFIPYNTYMYIHI</sequence>
<dbReference type="Proteomes" id="UP000023152">
    <property type="component" value="Unassembled WGS sequence"/>
</dbReference>
<feature type="coiled-coil region" evidence="1">
    <location>
        <begin position="256"/>
        <end position="283"/>
    </location>
</feature>
<feature type="region of interest" description="Disordered" evidence="2">
    <location>
        <begin position="1"/>
        <end position="30"/>
    </location>
</feature>
<organism evidence="4 5">
    <name type="scientific">Reticulomyxa filosa</name>
    <dbReference type="NCBI Taxonomy" id="46433"/>
    <lineage>
        <taxon>Eukaryota</taxon>
        <taxon>Sar</taxon>
        <taxon>Rhizaria</taxon>
        <taxon>Retaria</taxon>
        <taxon>Foraminifera</taxon>
        <taxon>Monothalamids</taxon>
        <taxon>Reticulomyxidae</taxon>
        <taxon>Reticulomyxa</taxon>
    </lineage>
</organism>
<dbReference type="Pfam" id="PF07647">
    <property type="entry name" value="SAM_2"/>
    <property type="match status" value="1"/>
</dbReference>
<feature type="compositionally biased region" description="Polar residues" evidence="2">
    <location>
        <begin position="1"/>
        <end position="10"/>
    </location>
</feature>
<comment type="caution">
    <text evidence="4">The sequence shown here is derived from an EMBL/GenBank/DDBJ whole genome shotgun (WGS) entry which is preliminary data.</text>
</comment>
<dbReference type="EMBL" id="ASPP01009308">
    <property type="protein sequence ID" value="ETO24298.1"/>
    <property type="molecule type" value="Genomic_DNA"/>
</dbReference>
<proteinExistence type="predicted"/>
<dbReference type="InterPro" id="IPR013761">
    <property type="entry name" value="SAM/pointed_sf"/>
</dbReference>
<dbReference type="Gene3D" id="1.20.5.1700">
    <property type="match status" value="1"/>
</dbReference>